<gene>
    <name evidence="2" type="ORF">CR513_54915</name>
</gene>
<dbReference type="OrthoDB" id="1433117at2759"/>
<protein>
    <submittedName>
        <fullName evidence="2">Uncharacterized protein</fullName>
    </submittedName>
</protein>
<evidence type="ECO:0000313" key="2">
    <source>
        <dbReference type="EMBL" id="RDX66337.1"/>
    </source>
</evidence>
<dbReference type="Proteomes" id="UP000257109">
    <property type="component" value="Unassembled WGS sequence"/>
</dbReference>
<evidence type="ECO:0000313" key="3">
    <source>
        <dbReference type="Proteomes" id="UP000257109"/>
    </source>
</evidence>
<evidence type="ECO:0000256" key="1">
    <source>
        <dbReference type="SAM" id="MobiDB-lite"/>
    </source>
</evidence>
<organism evidence="2 3">
    <name type="scientific">Mucuna pruriens</name>
    <name type="common">Velvet bean</name>
    <name type="synonym">Dolichos pruriens</name>
    <dbReference type="NCBI Taxonomy" id="157652"/>
    <lineage>
        <taxon>Eukaryota</taxon>
        <taxon>Viridiplantae</taxon>
        <taxon>Streptophyta</taxon>
        <taxon>Embryophyta</taxon>
        <taxon>Tracheophyta</taxon>
        <taxon>Spermatophyta</taxon>
        <taxon>Magnoliopsida</taxon>
        <taxon>eudicotyledons</taxon>
        <taxon>Gunneridae</taxon>
        <taxon>Pentapetalae</taxon>
        <taxon>rosids</taxon>
        <taxon>fabids</taxon>
        <taxon>Fabales</taxon>
        <taxon>Fabaceae</taxon>
        <taxon>Papilionoideae</taxon>
        <taxon>50 kb inversion clade</taxon>
        <taxon>NPAAA clade</taxon>
        <taxon>indigoferoid/millettioid clade</taxon>
        <taxon>Phaseoleae</taxon>
        <taxon>Mucuna</taxon>
    </lineage>
</organism>
<comment type="caution">
    <text evidence="2">The sequence shown here is derived from an EMBL/GenBank/DDBJ whole genome shotgun (WGS) entry which is preliminary data.</text>
</comment>
<sequence>MFATEAVIPVEIGEPSMRTTLFEQSKNEDELRANLDMETAHIREYAVKTRVAKMYNESDPLHLQTPGLGAEKSSSKSQKQ</sequence>
<feature type="non-terminal residue" evidence="2">
    <location>
        <position position="1"/>
    </location>
</feature>
<name>A0A371EJX0_MUCPR</name>
<dbReference type="EMBL" id="QJKJ01013485">
    <property type="protein sequence ID" value="RDX66337.1"/>
    <property type="molecule type" value="Genomic_DNA"/>
</dbReference>
<reference evidence="2" key="1">
    <citation type="submission" date="2018-05" db="EMBL/GenBank/DDBJ databases">
        <title>Draft genome of Mucuna pruriens seed.</title>
        <authorList>
            <person name="Nnadi N.E."/>
            <person name="Vos R."/>
            <person name="Hasami M.H."/>
            <person name="Devisetty U.K."/>
            <person name="Aguiy J.C."/>
        </authorList>
    </citation>
    <scope>NUCLEOTIDE SEQUENCE [LARGE SCALE GENOMIC DNA]</scope>
    <source>
        <strain evidence="2">JCA_2017</strain>
    </source>
</reference>
<keyword evidence="3" id="KW-1185">Reference proteome</keyword>
<dbReference type="AlphaFoldDB" id="A0A371EJX0"/>
<proteinExistence type="predicted"/>
<feature type="region of interest" description="Disordered" evidence="1">
    <location>
        <begin position="57"/>
        <end position="80"/>
    </location>
</feature>
<accession>A0A371EJX0</accession>